<dbReference type="EMBL" id="CAESAE010000002">
    <property type="protein sequence ID" value="CAB4332553.1"/>
    <property type="molecule type" value="Genomic_DNA"/>
</dbReference>
<gene>
    <name evidence="3" type="ORF">UFOPK2510_00622</name>
    <name evidence="4" type="ORF">UFOPK2718_00834</name>
    <name evidence="5" type="ORF">UFOPK2936_01295</name>
    <name evidence="6" type="ORF">UFOPK3174_01484</name>
    <name evidence="7" type="ORF">UFOPK3328_00691</name>
    <name evidence="8" type="ORF">UFOPK3779_01405</name>
    <name evidence="9" type="ORF">UFOPK3913_01470</name>
    <name evidence="2" type="ORF">UFOPK4107_00324</name>
    <name evidence="10" type="ORF">UFOPK4403_00514</name>
</gene>
<dbReference type="EMBL" id="CAFABH010000044">
    <property type="protein sequence ID" value="CAB4833481.1"/>
    <property type="molecule type" value="Genomic_DNA"/>
</dbReference>
<sequence length="451" mass="48800">MSSRFNKSSVINPILQRRNLYLLALLVLLAKILLIFSIKNGGWLGADGESYRTGANGILADGIFSKNGALLYWPAGYSIVMWLLALISFSKLRILISIFQSIIYCAGSMFFVEKIRQSRLQKMALPTALILGFNPTLSLSSLVIGYESLVASSLLLSISLIIHAQQKPEKKILLLCLFLVALLQGFAAFMQPRSLLFGVVLLILWGVQQGTRKSFTKLVIIGICILAVLPISLVARNIRANDVATVSTNLGITMNLGAGNSATGGYDGGGGVDCKAGQGAKTVTDNQEVLCVLTWYLHHPIKTAELAINKSVFFWSPWTGPLANGTMGRNPWAKISPMGRMGVSAQGQALGYGLFGKIISWLWLSAGLLLFFLGFIGLWGAGGAERFIGSLAATPVLLAWLTSIGTIGDHRFRLPTMPLSLFLQVVGVFALQDILRKRRRGSALEPNGEAR</sequence>
<dbReference type="EMBL" id="CAFBLD010000004">
    <property type="protein sequence ID" value="CAB4864692.1"/>
    <property type="molecule type" value="Genomic_DNA"/>
</dbReference>
<dbReference type="EMBL" id="CAEZZW010000007">
    <property type="protein sequence ID" value="CAB4786054.1"/>
    <property type="molecule type" value="Genomic_DNA"/>
</dbReference>
<feature type="transmembrane region" description="Helical" evidence="1">
    <location>
        <begin position="20"/>
        <end position="38"/>
    </location>
</feature>
<evidence type="ECO:0000313" key="10">
    <source>
        <dbReference type="EMBL" id="CAB5071040.1"/>
    </source>
</evidence>
<evidence type="ECO:0000313" key="8">
    <source>
        <dbReference type="EMBL" id="CAB4953820.1"/>
    </source>
</evidence>
<evidence type="ECO:0000313" key="3">
    <source>
        <dbReference type="EMBL" id="CAB4690079.1"/>
    </source>
</evidence>
<name>A0A6J5YY34_9ZZZZ</name>
<feature type="transmembrane region" description="Helical" evidence="1">
    <location>
        <begin position="139"/>
        <end position="160"/>
    </location>
</feature>
<proteinExistence type="predicted"/>
<evidence type="ECO:0000313" key="2">
    <source>
        <dbReference type="EMBL" id="CAB4332553.1"/>
    </source>
</evidence>
<accession>A0A6J5YY34</accession>
<reference evidence="2" key="1">
    <citation type="submission" date="2020-05" db="EMBL/GenBank/DDBJ databases">
        <authorList>
            <person name="Chiriac C."/>
            <person name="Salcher M."/>
            <person name="Ghai R."/>
            <person name="Kavagutti S V."/>
        </authorList>
    </citation>
    <scope>NUCLEOTIDE SEQUENCE</scope>
</reference>
<dbReference type="AlphaFoldDB" id="A0A6J5YY34"/>
<dbReference type="EMBL" id="CAFBQX010000002">
    <property type="protein sequence ID" value="CAB5071040.1"/>
    <property type="molecule type" value="Genomic_DNA"/>
</dbReference>
<protein>
    <submittedName>
        <fullName evidence="2">Unannotated protein</fullName>
    </submittedName>
</protein>
<dbReference type="EMBL" id="CAFBNH010000010">
    <property type="protein sequence ID" value="CAB4953820.1"/>
    <property type="molecule type" value="Genomic_DNA"/>
</dbReference>
<evidence type="ECO:0000313" key="6">
    <source>
        <dbReference type="EMBL" id="CAB4833481.1"/>
    </source>
</evidence>
<keyword evidence="1" id="KW-0812">Transmembrane</keyword>
<feature type="transmembrane region" description="Helical" evidence="1">
    <location>
        <begin position="358"/>
        <end position="380"/>
    </location>
</feature>
<evidence type="ECO:0000256" key="1">
    <source>
        <dbReference type="SAM" id="Phobius"/>
    </source>
</evidence>
<feature type="transmembrane region" description="Helical" evidence="1">
    <location>
        <begin position="218"/>
        <end position="238"/>
    </location>
</feature>
<dbReference type="EMBL" id="CAEZYM010000007">
    <property type="protein sequence ID" value="CAB4725214.1"/>
    <property type="molecule type" value="Genomic_DNA"/>
</dbReference>
<feature type="transmembrane region" description="Helical" evidence="1">
    <location>
        <begin position="172"/>
        <end position="189"/>
    </location>
</feature>
<organism evidence="2">
    <name type="scientific">freshwater metagenome</name>
    <dbReference type="NCBI Taxonomy" id="449393"/>
    <lineage>
        <taxon>unclassified sequences</taxon>
        <taxon>metagenomes</taxon>
        <taxon>ecological metagenomes</taxon>
    </lineage>
</organism>
<feature type="transmembrane region" description="Helical" evidence="1">
    <location>
        <begin position="414"/>
        <end position="431"/>
    </location>
</feature>
<feature type="transmembrane region" description="Helical" evidence="1">
    <location>
        <begin position="195"/>
        <end position="211"/>
    </location>
</feature>
<feature type="transmembrane region" description="Helical" evidence="1">
    <location>
        <begin position="70"/>
        <end position="87"/>
    </location>
</feature>
<evidence type="ECO:0000313" key="4">
    <source>
        <dbReference type="EMBL" id="CAB4725214.1"/>
    </source>
</evidence>
<evidence type="ECO:0000313" key="7">
    <source>
        <dbReference type="EMBL" id="CAB4864692.1"/>
    </source>
</evidence>
<feature type="transmembrane region" description="Helical" evidence="1">
    <location>
        <begin position="94"/>
        <end position="112"/>
    </location>
</feature>
<dbReference type="EMBL" id="CAFBOC010000022">
    <property type="protein sequence ID" value="CAB4985977.1"/>
    <property type="molecule type" value="Genomic_DNA"/>
</dbReference>
<dbReference type="EMBL" id="CAEZXO010000003">
    <property type="protein sequence ID" value="CAB4690079.1"/>
    <property type="molecule type" value="Genomic_DNA"/>
</dbReference>
<evidence type="ECO:0000313" key="9">
    <source>
        <dbReference type="EMBL" id="CAB4985977.1"/>
    </source>
</evidence>
<keyword evidence="1" id="KW-1133">Transmembrane helix</keyword>
<feature type="transmembrane region" description="Helical" evidence="1">
    <location>
        <begin position="387"/>
        <end position="408"/>
    </location>
</feature>
<evidence type="ECO:0000313" key="5">
    <source>
        <dbReference type="EMBL" id="CAB4786054.1"/>
    </source>
</evidence>
<keyword evidence="1" id="KW-0472">Membrane</keyword>